<keyword evidence="2" id="KW-1185">Reference proteome</keyword>
<proteinExistence type="predicted"/>
<evidence type="ECO:0000313" key="1">
    <source>
        <dbReference type="EMBL" id="KAK7688630.1"/>
    </source>
</evidence>
<protein>
    <submittedName>
        <fullName evidence="1">Uncharacterized protein</fullName>
    </submittedName>
</protein>
<evidence type="ECO:0000313" key="2">
    <source>
        <dbReference type="Proteomes" id="UP001385951"/>
    </source>
</evidence>
<gene>
    <name evidence="1" type="ORF">QCA50_008168</name>
</gene>
<dbReference type="Proteomes" id="UP001385951">
    <property type="component" value="Unassembled WGS sequence"/>
</dbReference>
<comment type="caution">
    <text evidence="1">The sequence shown here is derived from an EMBL/GenBank/DDBJ whole genome shotgun (WGS) entry which is preliminary data.</text>
</comment>
<organism evidence="1 2">
    <name type="scientific">Cerrena zonata</name>
    <dbReference type="NCBI Taxonomy" id="2478898"/>
    <lineage>
        <taxon>Eukaryota</taxon>
        <taxon>Fungi</taxon>
        <taxon>Dikarya</taxon>
        <taxon>Basidiomycota</taxon>
        <taxon>Agaricomycotina</taxon>
        <taxon>Agaricomycetes</taxon>
        <taxon>Polyporales</taxon>
        <taxon>Cerrenaceae</taxon>
        <taxon>Cerrena</taxon>
    </lineage>
</organism>
<sequence length="62" mass="6587">MRASMSAFFVSAFTQTISHPDSPSFGGEHRLGLDTGISGEMSPVDSCPGLTHHTFLNDGIFS</sequence>
<dbReference type="AlphaFoldDB" id="A0AAW0GI54"/>
<name>A0AAW0GI54_9APHY</name>
<reference evidence="1 2" key="1">
    <citation type="submission" date="2022-09" db="EMBL/GenBank/DDBJ databases">
        <authorList>
            <person name="Palmer J.M."/>
        </authorList>
    </citation>
    <scope>NUCLEOTIDE SEQUENCE [LARGE SCALE GENOMIC DNA]</scope>
    <source>
        <strain evidence="1 2">DSM 7382</strain>
    </source>
</reference>
<dbReference type="EMBL" id="JASBNA010000010">
    <property type="protein sequence ID" value="KAK7688630.1"/>
    <property type="molecule type" value="Genomic_DNA"/>
</dbReference>
<accession>A0AAW0GI54</accession>